<evidence type="ECO:0000259" key="3">
    <source>
        <dbReference type="Pfam" id="PF01052"/>
    </source>
</evidence>
<dbReference type="PANTHER" id="PTHR30034:SF3">
    <property type="entry name" value="FLAGELLAR MOTOR SWITCH PROTEIN FLIM"/>
    <property type="match status" value="1"/>
</dbReference>
<dbReference type="Proteomes" id="UP000826725">
    <property type="component" value="Chromosome"/>
</dbReference>
<accession>A0A8D5FMY8</accession>
<comment type="subcellular location">
    <subcellularLocation>
        <location evidence="1">Cell inner membrane</location>
        <topology evidence="1">Peripheral membrane protein</topology>
    </subcellularLocation>
</comment>
<dbReference type="Pfam" id="PF01052">
    <property type="entry name" value="FliMN_C"/>
    <property type="match status" value="1"/>
</dbReference>
<dbReference type="GO" id="GO:0003774">
    <property type="term" value="F:cytoskeletal motor activity"/>
    <property type="evidence" value="ECO:0007669"/>
    <property type="project" value="InterPro"/>
</dbReference>
<name>A0A8D5FMY8_9BACT</name>
<keyword evidence="4" id="KW-0969">Cilium</keyword>
<dbReference type="GO" id="GO:0009425">
    <property type="term" value="C:bacterial-type flagellum basal body"/>
    <property type="evidence" value="ECO:0007669"/>
    <property type="project" value="InterPro"/>
</dbReference>
<dbReference type="GO" id="GO:0071978">
    <property type="term" value="P:bacterial-type flagellum-dependent swarming motility"/>
    <property type="evidence" value="ECO:0007669"/>
    <property type="project" value="TreeGrafter"/>
</dbReference>
<keyword evidence="2" id="KW-0472">Membrane</keyword>
<evidence type="ECO:0000313" key="4">
    <source>
        <dbReference type="EMBL" id="BCL60600.1"/>
    </source>
</evidence>
<dbReference type="InterPro" id="IPR001543">
    <property type="entry name" value="FliN-like_C"/>
</dbReference>
<dbReference type="GO" id="GO:0005886">
    <property type="term" value="C:plasma membrane"/>
    <property type="evidence" value="ECO:0007669"/>
    <property type="project" value="UniProtKB-SubCell"/>
</dbReference>
<evidence type="ECO:0000313" key="5">
    <source>
        <dbReference type="Proteomes" id="UP000826725"/>
    </source>
</evidence>
<dbReference type="PIRSF" id="PIRSF002888">
    <property type="entry name" value="FliM"/>
    <property type="match status" value="1"/>
</dbReference>
<keyword evidence="4" id="KW-0966">Cell projection</keyword>
<dbReference type="EMBL" id="AP024086">
    <property type="protein sequence ID" value="BCL60600.1"/>
    <property type="molecule type" value="Genomic_DNA"/>
</dbReference>
<organism evidence="4 5">
    <name type="scientific">Desulfomarina profundi</name>
    <dbReference type="NCBI Taxonomy" id="2772557"/>
    <lineage>
        <taxon>Bacteria</taxon>
        <taxon>Pseudomonadati</taxon>
        <taxon>Thermodesulfobacteriota</taxon>
        <taxon>Desulfobulbia</taxon>
        <taxon>Desulfobulbales</taxon>
        <taxon>Desulfobulbaceae</taxon>
        <taxon>Desulfomarina</taxon>
    </lineage>
</organism>
<reference evidence="4" key="1">
    <citation type="submission" date="2020-09" db="EMBL/GenBank/DDBJ databases">
        <title>Desulfogranum mesoprofundum gen. nov., sp. nov., a novel mesophilic, sulfate-reducing chemolithoautotroph isolated from a deep-sea hydrothermal vent chimney in the Suiyo Seamount.</title>
        <authorList>
            <person name="Hashimoto Y."/>
            <person name="Nakagawa S."/>
        </authorList>
    </citation>
    <scope>NUCLEOTIDE SEQUENCE</scope>
    <source>
        <strain evidence="4">KT2</strain>
    </source>
</reference>
<dbReference type="PANTHER" id="PTHR30034">
    <property type="entry name" value="FLAGELLAR MOTOR SWITCH PROTEIN FLIM"/>
    <property type="match status" value="1"/>
</dbReference>
<dbReference type="KEGG" id="dbk:DGMP_12930"/>
<proteinExistence type="predicted"/>
<dbReference type="GO" id="GO:0050918">
    <property type="term" value="P:positive chemotaxis"/>
    <property type="evidence" value="ECO:0007669"/>
    <property type="project" value="TreeGrafter"/>
</dbReference>
<keyword evidence="4" id="KW-0282">Flagellum</keyword>
<sequence>MEPILNKEEIARLLAAIREGKVSLDLEEDAKLTPNLECTPVDLFNLVHPDKDQFRIPNFDIILDMFCRTYSTSLTNNLQRTFSITRTSLESTEFQNYFMDNNNLGAIGIIEISPLKYGALVILDPKLSFSLIEIMLGASIELDPLHLDRNLTTIELTVLRTLFIDACKDLDKAFAQLLETNSTLIKLENNPRLVSIVEPEAEVIVGTFLVKMGDLSGEIQLVFPFATLEPLRDLLKELLNITTVTKSTWSDIIEDEIMELPAVVTARSGILDLTIAQILGLKKGDILELSYDPNSPLKVLVEDQVKFTAIPGTHNGRKAISLSGIDN</sequence>
<dbReference type="CDD" id="cd17908">
    <property type="entry name" value="FliM"/>
    <property type="match status" value="1"/>
</dbReference>
<protein>
    <submittedName>
        <fullName evidence="4">Flagellar motor switch protein FliM</fullName>
    </submittedName>
</protein>
<feature type="domain" description="Flagellar motor switch protein FliN-like C-terminal" evidence="3">
    <location>
        <begin position="256"/>
        <end position="324"/>
    </location>
</feature>
<evidence type="ECO:0000256" key="2">
    <source>
        <dbReference type="ARBA" id="ARBA00022519"/>
    </source>
</evidence>
<dbReference type="InterPro" id="IPR001689">
    <property type="entry name" value="Flag_FliM"/>
</dbReference>
<evidence type="ECO:0000256" key="1">
    <source>
        <dbReference type="ARBA" id="ARBA00004417"/>
    </source>
</evidence>
<dbReference type="RefSeq" id="WP_228856716.1">
    <property type="nucleotide sequence ID" value="NZ_AP024086.1"/>
</dbReference>
<keyword evidence="2" id="KW-0997">Cell inner membrane</keyword>
<keyword evidence="2" id="KW-1003">Cell membrane</keyword>
<dbReference type="AlphaFoldDB" id="A0A8D5FMY8"/>
<keyword evidence="5" id="KW-1185">Reference proteome</keyword>
<gene>
    <name evidence="4" type="primary">fliM</name>
    <name evidence="4" type="ORF">DGMP_12930</name>
</gene>
<dbReference type="Pfam" id="PF02154">
    <property type="entry name" value="FliM"/>
    <property type="match status" value="1"/>
</dbReference>